<gene>
    <name evidence="1" type="ORF">RF55_6531</name>
</gene>
<name>A0A0J7KSJ2_LASNI</name>
<keyword evidence="2" id="KW-1185">Reference proteome</keyword>
<evidence type="ECO:0000313" key="2">
    <source>
        <dbReference type="Proteomes" id="UP000036403"/>
    </source>
</evidence>
<organism evidence="1 2">
    <name type="scientific">Lasius niger</name>
    <name type="common">Black garden ant</name>
    <dbReference type="NCBI Taxonomy" id="67767"/>
    <lineage>
        <taxon>Eukaryota</taxon>
        <taxon>Metazoa</taxon>
        <taxon>Ecdysozoa</taxon>
        <taxon>Arthropoda</taxon>
        <taxon>Hexapoda</taxon>
        <taxon>Insecta</taxon>
        <taxon>Pterygota</taxon>
        <taxon>Neoptera</taxon>
        <taxon>Endopterygota</taxon>
        <taxon>Hymenoptera</taxon>
        <taxon>Apocrita</taxon>
        <taxon>Aculeata</taxon>
        <taxon>Formicoidea</taxon>
        <taxon>Formicidae</taxon>
        <taxon>Formicinae</taxon>
        <taxon>Lasius</taxon>
        <taxon>Lasius</taxon>
    </lineage>
</organism>
<proteinExistence type="predicted"/>
<sequence length="130" mass="14619">MDYFKDLLNGTEDIDEGALEKQSEGARISNITIQSNVPKSTYDEVIKAIKELKNKRAPGEDGISAELLKKEKPSYGILEIMVRDIVRQRKGTIFDRLVHAYADNVDIIARNLRSLTEAVEMLKVARDVGL</sequence>
<evidence type="ECO:0000313" key="1">
    <source>
        <dbReference type="EMBL" id="KMQ93367.1"/>
    </source>
</evidence>
<dbReference type="PaxDb" id="67767-A0A0J7KSJ2"/>
<reference evidence="1 2" key="1">
    <citation type="submission" date="2015-04" db="EMBL/GenBank/DDBJ databases">
        <title>Lasius niger genome sequencing.</title>
        <authorList>
            <person name="Konorov E.A."/>
            <person name="Nikitin M.A."/>
            <person name="Kirill M.V."/>
            <person name="Chang P."/>
        </authorList>
    </citation>
    <scope>NUCLEOTIDE SEQUENCE [LARGE SCALE GENOMIC DNA]</scope>
    <source>
        <tissue evidence="1">Whole</tissue>
    </source>
</reference>
<keyword evidence="1" id="KW-0378">Hydrolase</keyword>
<dbReference type="EMBL" id="LBMM01003574">
    <property type="protein sequence ID" value="KMQ93367.1"/>
    <property type="molecule type" value="Genomic_DNA"/>
</dbReference>
<accession>A0A0J7KSJ2</accession>
<dbReference type="OrthoDB" id="407509at2759"/>
<keyword evidence="1" id="KW-0808">Transferase</keyword>
<dbReference type="GO" id="GO:0003964">
    <property type="term" value="F:RNA-directed DNA polymerase activity"/>
    <property type="evidence" value="ECO:0007669"/>
    <property type="project" value="UniProtKB-KW"/>
</dbReference>
<dbReference type="AlphaFoldDB" id="A0A0J7KSJ2"/>
<keyword evidence="1" id="KW-0695">RNA-directed DNA polymerase</keyword>
<keyword evidence="1" id="KW-0255">Endonuclease</keyword>
<dbReference type="GO" id="GO:0004519">
    <property type="term" value="F:endonuclease activity"/>
    <property type="evidence" value="ECO:0007669"/>
    <property type="project" value="UniProtKB-KW"/>
</dbReference>
<protein>
    <submittedName>
        <fullName evidence="1">Endonuclease-reverse transcriptase</fullName>
    </submittedName>
</protein>
<keyword evidence="1" id="KW-0540">Nuclease</keyword>
<dbReference type="Proteomes" id="UP000036403">
    <property type="component" value="Unassembled WGS sequence"/>
</dbReference>
<comment type="caution">
    <text evidence="1">The sequence shown here is derived from an EMBL/GenBank/DDBJ whole genome shotgun (WGS) entry which is preliminary data.</text>
</comment>
<keyword evidence="1" id="KW-0548">Nucleotidyltransferase</keyword>